<dbReference type="SUPFAM" id="SSF51230">
    <property type="entry name" value="Single hybrid motif"/>
    <property type="match status" value="1"/>
</dbReference>
<dbReference type="Pfam" id="PF25973">
    <property type="entry name" value="BSH_CzcB"/>
    <property type="match status" value="1"/>
</dbReference>
<sequence length="417" mass="45058">MSIRFIAIVAALAAALFLSACDVTQFGTAKAASKAETGGAAETPAEGPHGGRLLKDGDFSVEVTIFEDNVPPEFRIYAYQGGEPVDLKQVDLEVELERLGGRVDRFDFKPKNDYLLGDGVVTEPHSFEVMVAAEYEGNTYRWEYSSYEGRVSIGAEAAKRAGITTTLAGPGTIRETVKLYGNIVPDPSRVRRVGARFPGVVVAVDKAVGDTVAKGERLASVEANDSLRRYAVTSPIAGVVTERRVEPGEMAGTEPLLTVADYDEVWAELQVFPGHAQRVQVGQPVVVGASDDPQAKTTVSYRAPRAAGNGQSTVARAVLANRQGHWTPGHFVQATVEITEREVPIAVERRALQTFRDWDVVFIKVGEAYQVRPLELGAGDGEYVEVISGLKPDERYVVDNSYLIKADIEKSGAVHGH</sequence>
<dbReference type="CDD" id="cd06850">
    <property type="entry name" value="biotinyl_domain"/>
    <property type="match status" value="1"/>
</dbReference>
<dbReference type="InterPro" id="IPR058646">
    <property type="entry name" value="CzcB_N"/>
</dbReference>
<dbReference type="Proteomes" id="UP000285310">
    <property type="component" value="Unassembled WGS sequence"/>
</dbReference>
<keyword evidence="8" id="KW-1185">Reference proteome</keyword>
<evidence type="ECO:0000256" key="1">
    <source>
        <dbReference type="ARBA" id="ARBA00022448"/>
    </source>
</evidence>
<proteinExistence type="predicted"/>
<feature type="domain" description="CusB-like beta-barrel" evidence="3">
    <location>
        <begin position="264"/>
        <end position="336"/>
    </location>
</feature>
<feature type="chain" id="PRO_5019131692" evidence="2">
    <location>
        <begin position="21"/>
        <end position="417"/>
    </location>
</feature>
<feature type="signal peptide" evidence="2">
    <location>
        <begin position="1"/>
        <end position="20"/>
    </location>
</feature>
<dbReference type="GO" id="GO:0015679">
    <property type="term" value="P:plasma membrane copper ion transport"/>
    <property type="evidence" value="ECO:0007669"/>
    <property type="project" value="TreeGrafter"/>
</dbReference>
<dbReference type="PROSITE" id="PS51257">
    <property type="entry name" value="PROKAR_LIPOPROTEIN"/>
    <property type="match status" value="1"/>
</dbReference>
<dbReference type="InterPro" id="IPR058792">
    <property type="entry name" value="Beta-barrel_RND_2"/>
</dbReference>
<evidence type="ECO:0000259" key="6">
    <source>
        <dbReference type="Pfam" id="PF25975"/>
    </source>
</evidence>
<organism evidence="7 8">
    <name type="scientific">Salinisphaera japonica YTM-1</name>
    <dbReference type="NCBI Taxonomy" id="1209778"/>
    <lineage>
        <taxon>Bacteria</taxon>
        <taxon>Pseudomonadati</taxon>
        <taxon>Pseudomonadota</taxon>
        <taxon>Gammaproteobacteria</taxon>
        <taxon>Salinisphaerales</taxon>
        <taxon>Salinisphaeraceae</taxon>
        <taxon>Salinisphaera</taxon>
    </lineage>
</organism>
<dbReference type="PANTHER" id="PTHR30097:SF4">
    <property type="entry name" value="SLR6042 PROTEIN"/>
    <property type="match status" value="1"/>
</dbReference>
<dbReference type="EMBL" id="AYKG01000068">
    <property type="protein sequence ID" value="ROO24140.1"/>
    <property type="molecule type" value="Genomic_DNA"/>
</dbReference>
<comment type="caution">
    <text evidence="7">The sequence shown here is derived from an EMBL/GenBank/DDBJ whole genome shotgun (WGS) entry which is preliminary data.</text>
</comment>
<dbReference type="Gene3D" id="2.40.420.20">
    <property type="match status" value="1"/>
</dbReference>
<evidence type="ECO:0000259" key="3">
    <source>
        <dbReference type="Pfam" id="PF25954"/>
    </source>
</evidence>
<dbReference type="InterPro" id="IPR058649">
    <property type="entry name" value="CzcB_C"/>
</dbReference>
<dbReference type="GO" id="GO:0060003">
    <property type="term" value="P:copper ion export"/>
    <property type="evidence" value="ECO:0007669"/>
    <property type="project" value="TreeGrafter"/>
</dbReference>
<reference evidence="7 8" key="1">
    <citation type="submission" date="2013-10" db="EMBL/GenBank/DDBJ databases">
        <title>Salinisphaera japonica YTM-1 Genome Sequencing.</title>
        <authorList>
            <person name="Lai Q."/>
            <person name="Li C."/>
            <person name="Shao Z."/>
        </authorList>
    </citation>
    <scope>NUCLEOTIDE SEQUENCE [LARGE SCALE GENOMIC DNA]</scope>
    <source>
        <strain evidence="7 8">YTM-1</strain>
    </source>
</reference>
<keyword evidence="2" id="KW-0732">Signal</keyword>
<evidence type="ECO:0000313" key="7">
    <source>
        <dbReference type="EMBL" id="ROO24140.1"/>
    </source>
</evidence>
<evidence type="ECO:0000259" key="4">
    <source>
        <dbReference type="Pfam" id="PF25971"/>
    </source>
</evidence>
<dbReference type="Pfam" id="PF25971">
    <property type="entry name" value="CzcB_N"/>
    <property type="match status" value="1"/>
</dbReference>
<evidence type="ECO:0000313" key="8">
    <source>
        <dbReference type="Proteomes" id="UP000285310"/>
    </source>
</evidence>
<keyword evidence="1" id="KW-0813">Transport</keyword>
<dbReference type="InterPro" id="IPR011053">
    <property type="entry name" value="Single_hybrid_motif"/>
</dbReference>
<dbReference type="GO" id="GO:0030288">
    <property type="term" value="C:outer membrane-bounded periplasmic space"/>
    <property type="evidence" value="ECO:0007669"/>
    <property type="project" value="TreeGrafter"/>
</dbReference>
<dbReference type="InParanoid" id="A0A423PEZ6"/>
<evidence type="ECO:0000256" key="2">
    <source>
        <dbReference type="SAM" id="SignalP"/>
    </source>
</evidence>
<dbReference type="Gene3D" id="2.40.50.100">
    <property type="match status" value="1"/>
</dbReference>
<dbReference type="InterPro" id="IPR051909">
    <property type="entry name" value="MFP_Cation_Efflux"/>
</dbReference>
<gene>
    <name evidence="7" type="ORF">SAJA_14890</name>
</gene>
<feature type="domain" description="CzcB-like barrel-sandwich hybrid" evidence="5">
    <location>
        <begin position="190"/>
        <end position="261"/>
    </location>
</feature>
<dbReference type="GO" id="GO:0046914">
    <property type="term" value="F:transition metal ion binding"/>
    <property type="evidence" value="ECO:0007669"/>
    <property type="project" value="TreeGrafter"/>
</dbReference>
<name>A0A423PEZ6_9GAMM</name>
<dbReference type="PANTHER" id="PTHR30097">
    <property type="entry name" value="CATION EFFLUX SYSTEM PROTEIN CUSB"/>
    <property type="match status" value="1"/>
</dbReference>
<feature type="domain" description="CzcB N-terminal" evidence="4">
    <location>
        <begin position="51"/>
        <end position="142"/>
    </location>
</feature>
<feature type="domain" description="CzcB-like C-terminal circularly permuted SH3-like" evidence="6">
    <location>
        <begin position="345"/>
        <end position="405"/>
    </location>
</feature>
<dbReference type="Pfam" id="PF25954">
    <property type="entry name" value="Beta-barrel_RND_2"/>
    <property type="match status" value="1"/>
</dbReference>
<accession>A0A423PEZ6</accession>
<dbReference type="RefSeq" id="WP_006911905.1">
    <property type="nucleotide sequence ID" value="NZ_AYKG01000068.1"/>
</dbReference>
<dbReference type="Pfam" id="PF25975">
    <property type="entry name" value="CzcB_C"/>
    <property type="match status" value="1"/>
</dbReference>
<dbReference type="InterPro" id="IPR058647">
    <property type="entry name" value="BSH_CzcB-like"/>
</dbReference>
<protein>
    <submittedName>
        <fullName evidence="7">Metal transporter CzcB</fullName>
    </submittedName>
</protein>
<evidence type="ECO:0000259" key="5">
    <source>
        <dbReference type="Pfam" id="PF25973"/>
    </source>
</evidence>
<dbReference type="OrthoDB" id="9768185at2"/>
<dbReference type="AlphaFoldDB" id="A0A423PEZ6"/>